<organism evidence="1 2">
    <name type="scientific">Tribonema minus</name>
    <dbReference type="NCBI Taxonomy" id="303371"/>
    <lineage>
        <taxon>Eukaryota</taxon>
        <taxon>Sar</taxon>
        <taxon>Stramenopiles</taxon>
        <taxon>Ochrophyta</taxon>
        <taxon>PX clade</taxon>
        <taxon>Xanthophyceae</taxon>
        <taxon>Tribonematales</taxon>
        <taxon>Tribonemataceae</taxon>
        <taxon>Tribonema</taxon>
    </lineage>
</organism>
<dbReference type="EMBL" id="JAFCMP010000004">
    <property type="protein sequence ID" value="KAG5192518.1"/>
    <property type="molecule type" value="Genomic_DNA"/>
</dbReference>
<evidence type="ECO:0000313" key="1">
    <source>
        <dbReference type="EMBL" id="KAG5192518.1"/>
    </source>
</evidence>
<name>A0A836CP91_9STRA</name>
<gene>
    <name evidence="1" type="ORF">JKP88DRAFT_250673</name>
</gene>
<accession>A0A836CP91</accession>
<sequence>MAPRTFMQCIHTPHQQSESAAAQAALIPLNSDAYRCRPRRLACHKQCPEARQNSEGRSPHSSNAADERLCCQIRVVTLTDSGDNVAPRLHVDSSRLFRTEDLKKYLMMGRRGAYSFGNMVELRIPNSSVRHDLAFKLAVPAAASGTVSRPLDDVYAPQCCSQHRRYYTPGPREPLNAVLPPTEKFTAGMSMQLLAAEGHCREGGNKADIPPSAVLQ</sequence>
<keyword evidence="2" id="KW-1185">Reference proteome</keyword>
<comment type="caution">
    <text evidence="1">The sequence shown here is derived from an EMBL/GenBank/DDBJ whole genome shotgun (WGS) entry which is preliminary data.</text>
</comment>
<dbReference type="AlphaFoldDB" id="A0A836CP91"/>
<reference evidence="1" key="1">
    <citation type="submission" date="2021-02" db="EMBL/GenBank/DDBJ databases">
        <title>First Annotated Genome of the Yellow-green Alga Tribonema minus.</title>
        <authorList>
            <person name="Mahan K.M."/>
        </authorList>
    </citation>
    <scope>NUCLEOTIDE SEQUENCE</scope>
    <source>
        <strain evidence="1">UTEX B ZZ1240</strain>
    </source>
</reference>
<dbReference type="Proteomes" id="UP000664859">
    <property type="component" value="Unassembled WGS sequence"/>
</dbReference>
<protein>
    <submittedName>
        <fullName evidence="1">Uncharacterized protein</fullName>
    </submittedName>
</protein>
<evidence type="ECO:0000313" key="2">
    <source>
        <dbReference type="Proteomes" id="UP000664859"/>
    </source>
</evidence>
<proteinExistence type="predicted"/>